<evidence type="ECO:0000313" key="2">
    <source>
        <dbReference type="EMBL" id="MED6177064.1"/>
    </source>
</evidence>
<keyword evidence="1" id="KW-0472">Membrane</keyword>
<accession>A0ABU6VU42</accession>
<evidence type="ECO:0000256" key="1">
    <source>
        <dbReference type="SAM" id="Phobius"/>
    </source>
</evidence>
<comment type="caution">
    <text evidence="2">The sequence shown here is derived from an EMBL/GenBank/DDBJ whole genome shotgun (WGS) entry which is preliminary data.</text>
</comment>
<dbReference type="EMBL" id="JASCZI010153099">
    <property type="protein sequence ID" value="MED6177064.1"/>
    <property type="molecule type" value="Genomic_DNA"/>
</dbReference>
<reference evidence="2 3" key="1">
    <citation type="journal article" date="2023" name="Plants (Basel)">
        <title>Bridging the Gap: Combining Genomics and Transcriptomics Approaches to Understand Stylosanthes scabra, an Orphan Legume from the Brazilian Caatinga.</title>
        <authorList>
            <person name="Ferreira-Neto J.R.C."/>
            <person name="da Silva M.D."/>
            <person name="Binneck E."/>
            <person name="de Melo N.F."/>
            <person name="da Silva R.H."/>
            <person name="de Melo A.L.T.M."/>
            <person name="Pandolfi V."/>
            <person name="Bustamante F.O."/>
            <person name="Brasileiro-Vidal A.C."/>
            <person name="Benko-Iseppon A.M."/>
        </authorList>
    </citation>
    <scope>NUCLEOTIDE SEQUENCE [LARGE SCALE GENOMIC DNA]</scope>
    <source>
        <tissue evidence="2">Leaves</tissue>
    </source>
</reference>
<keyword evidence="3" id="KW-1185">Reference proteome</keyword>
<sequence>MFYDYLSYSCYYYHYYQLIIILCFTIYSLIRFCYSIFLGKSSIPCNDANAEKNKLAYEEDVATLSYIYCDSC</sequence>
<evidence type="ECO:0000313" key="3">
    <source>
        <dbReference type="Proteomes" id="UP001341840"/>
    </source>
</evidence>
<proteinExistence type="predicted"/>
<dbReference type="Proteomes" id="UP001341840">
    <property type="component" value="Unassembled WGS sequence"/>
</dbReference>
<feature type="transmembrane region" description="Helical" evidence="1">
    <location>
        <begin position="12"/>
        <end position="34"/>
    </location>
</feature>
<name>A0ABU6VU42_9FABA</name>
<gene>
    <name evidence="2" type="ORF">PIB30_117399</name>
</gene>
<protein>
    <submittedName>
        <fullName evidence="2">Uncharacterized protein</fullName>
    </submittedName>
</protein>
<keyword evidence="1" id="KW-0812">Transmembrane</keyword>
<organism evidence="2 3">
    <name type="scientific">Stylosanthes scabra</name>
    <dbReference type="NCBI Taxonomy" id="79078"/>
    <lineage>
        <taxon>Eukaryota</taxon>
        <taxon>Viridiplantae</taxon>
        <taxon>Streptophyta</taxon>
        <taxon>Embryophyta</taxon>
        <taxon>Tracheophyta</taxon>
        <taxon>Spermatophyta</taxon>
        <taxon>Magnoliopsida</taxon>
        <taxon>eudicotyledons</taxon>
        <taxon>Gunneridae</taxon>
        <taxon>Pentapetalae</taxon>
        <taxon>rosids</taxon>
        <taxon>fabids</taxon>
        <taxon>Fabales</taxon>
        <taxon>Fabaceae</taxon>
        <taxon>Papilionoideae</taxon>
        <taxon>50 kb inversion clade</taxon>
        <taxon>dalbergioids sensu lato</taxon>
        <taxon>Dalbergieae</taxon>
        <taxon>Pterocarpus clade</taxon>
        <taxon>Stylosanthes</taxon>
    </lineage>
</organism>
<keyword evidence="1" id="KW-1133">Transmembrane helix</keyword>